<feature type="chain" id="PRO_5025653971" description="Secreted protein" evidence="1">
    <location>
        <begin position="16"/>
        <end position="211"/>
    </location>
</feature>
<dbReference type="OrthoDB" id="152248at2759"/>
<evidence type="ECO:0008006" key="4">
    <source>
        <dbReference type="Google" id="ProtNLM"/>
    </source>
</evidence>
<keyword evidence="3" id="KW-1185">Reference proteome</keyword>
<keyword evidence="1" id="KW-0732">Signal</keyword>
<dbReference type="EMBL" id="ML991773">
    <property type="protein sequence ID" value="KAF2239065.1"/>
    <property type="molecule type" value="Genomic_DNA"/>
</dbReference>
<evidence type="ECO:0000256" key="1">
    <source>
        <dbReference type="SAM" id="SignalP"/>
    </source>
</evidence>
<sequence length="211" mass="22454">MFITALLALPALAAALVLPPVPENSGTAPNASQVQIESLTYGGTGCPQGTVASVISDDRTTMTLIFDSYVASMGSGIAITENRKNCQLNINLQYPGGFQYSIFSADYRGFAELDAGVNGTQQSTYYFSGQTAQVSTQSNFIGPMDGDYLVHDQAQSISTIWSPCGANGALNINSQVRVAGSKSTLNGLMTTDSVDTKFTQIVYFNWQTCTH</sequence>
<dbReference type="Pfam" id="PF14273">
    <property type="entry name" value="DUF4360"/>
    <property type="match status" value="1"/>
</dbReference>
<accession>A0A6A6HLS1</accession>
<gene>
    <name evidence="2" type="ORF">EV356DRAFT_528366</name>
</gene>
<protein>
    <recommendedName>
        <fullName evidence="4">Secreted protein</fullName>
    </recommendedName>
</protein>
<dbReference type="InterPro" id="IPR025649">
    <property type="entry name" value="DUF4360"/>
</dbReference>
<evidence type="ECO:0000313" key="2">
    <source>
        <dbReference type="EMBL" id="KAF2239065.1"/>
    </source>
</evidence>
<dbReference type="AlphaFoldDB" id="A0A6A6HLS1"/>
<evidence type="ECO:0000313" key="3">
    <source>
        <dbReference type="Proteomes" id="UP000800092"/>
    </source>
</evidence>
<name>A0A6A6HLS1_VIRVR</name>
<proteinExistence type="predicted"/>
<dbReference type="Proteomes" id="UP000800092">
    <property type="component" value="Unassembled WGS sequence"/>
</dbReference>
<reference evidence="2" key="1">
    <citation type="journal article" date="2020" name="Stud. Mycol.">
        <title>101 Dothideomycetes genomes: a test case for predicting lifestyles and emergence of pathogens.</title>
        <authorList>
            <person name="Haridas S."/>
            <person name="Albert R."/>
            <person name="Binder M."/>
            <person name="Bloem J."/>
            <person name="Labutti K."/>
            <person name="Salamov A."/>
            <person name="Andreopoulos B."/>
            <person name="Baker S."/>
            <person name="Barry K."/>
            <person name="Bills G."/>
            <person name="Bluhm B."/>
            <person name="Cannon C."/>
            <person name="Castanera R."/>
            <person name="Culley D."/>
            <person name="Daum C."/>
            <person name="Ezra D."/>
            <person name="Gonzalez J."/>
            <person name="Henrissat B."/>
            <person name="Kuo A."/>
            <person name="Liang C."/>
            <person name="Lipzen A."/>
            <person name="Lutzoni F."/>
            <person name="Magnuson J."/>
            <person name="Mondo S."/>
            <person name="Nolan M."/>
            <person name="Ohm R."/>
            <person name="Pangilinan J."/>
            <person name="Park H.-J."/>
            <person name="Ramirez L."/>
            <person name="Alfaro M."/>
            <person name="Sun H."/>
            <person name="Tritt A."/>
            <person name="Yoshinaga Y."/>
            <person name="Zwiers L.-H."/>
            <person name="Turgeon B."/>
            <person name="Goodwin S."/>
            <person name="Spatafora J."/>
            <person name="Crous P."/>
            <person name="Grigoriev I."/>
        </authorList>
    </citation>
    <scope>NUCLEOTIDE SEQUENCE</scope>
    <source>
        <strain evidence="2">Tuck. ex Michener</strain>
    </source>
</reference>
<dbReference type="PANTHER" id="PTHR38847:SF1">
    <property type="entry name" value="PSEUDOURIDINE SYNTHASE RSUA_RLUA-LIKE DOMAIN-CONTAINING PROTEIN"/>
    <property type="match status" value="1"/>
</dbReference>
<organism evidence="2 3">
    <name type="scientific">Viridothelium virens</name>
    <name type="common">Speckled blister lichen</name>
    <name type="synonym">Trypethelium virens</name>
    <dbReference type="NCBI Taxonomy" id="1048519"/>
    <lineage>
        <taxon>Eukaryota</taxon>
        <taxon>Fungi</taxon>
        <taxon>Dikarya</taxon>
        <taxon>Ascomycota</taxon>
        <taxon>Pezizomycotina</taxon>
        <taxon>Dothideomycetes</taxon>
        <taxon>Dothideomycetes incertae sedis</taxon>
        <taxon>Trypetheliales</taxon>
        <taxon>Trypetheliaceae</taxon>
        <taxon>Viridothelium</taxon>
    </lineage>
</organism>
<feature type="signal peptide" evidence="1">
    <location>
        <begin position="1"/>
        <end position="15"/>
    </location>
</feature>
<dbReference type="PANTHER" id="PTHR38847">
    <property type="match status" value="1"/>
</dbReference>